<protein>
    <submittedName>
        <fullName evidence="1">Uncharacterized protein</fullName>
    </submittedName>
</protein>
<proteinExistence type="predicted"/>
<dbReference type="EMBL" id="MLYV02000861">
    <property type="protein sequence ID" value="PSR76112.1"/>
    <property type="molecule type" value="Genomic_DNA"/>
</dbReference>
<accession>A0A2R6NSY6</accession>
<dbReference type="Proteomes" id="UP000186601">
    <property type="component" value="Unassembled WGS sequence"/>
</dbReference>
<organism evidence="1 2">
    <name type="scientific">Hermanssonia centrifuga</name>
    <dbReference type="NCBI Taxonomy" id="98765"/>
    <lineage>
        <taxon>Eukaryota</taxon>
        <taxon>Fungi</taxon>
        <taxon>Dikarya</taxon>
        <taxon>Basidiomycota</taxon>
        <taxon>Agaricomycotina</taxon>
        <taxon>Agaricomycetes</taxon>
        <taxon>Polyporales</taxon>
        <taxon>Meruliaceae</taxon>
        <taxon>Hermanssonia</taxon>
    </lineage>
</organism>
<name>A0A2R6NSY6_9APHY</name>
<evidence type="ECO:0000313" key="2">
    <source>
        <dbReference type="Proteomes" id="UP000186601"/>
    </source>
</evidence>
<sequence length="74" mass="8726">MTGFSDVENYLRRNNEGIAEETSALLASSVQGVAGYLGEFERRLLWWERVDKDVLELKTRDKIHSRIFQDLWHE</sequence>
<gene>
    <name evidence="1" type="ORF">PHLCEN_2v8662</name>
</gene>
<comment type="caution">
    <text evidence="1">The sequence shown here is derived from an EMBL/GenBank/DDBJ whole genome shotgun (WGS) entry which is preliminary data.</text>
</comment>
<evidence type="ECO:0000313" key="1">
    <source>
        <dbReference type="EMBL" id="PSR76112.1"/>
    </source>
</evidence>
<reference evidence="1 2" key="1">
    <citation type="submission" date="2018-02" db="EMBL/GenBank/DDBJ databases">
        <title>Genome sequence of the basidiomycete white-rot fungus Phlebia centrifuga.</title>
        <authorList>
            <person name="Granchi Z."/>
            <person name="Peng M."/>
            <person name="de Vries R.P."/>
            <person name="Hilden K."/>
            <person name="Makela M.R."/>
            <person name="Grigoriev I."/>
            <person name="Riley R."/>
        </authorList>
    </citation>
    <scope>NUCLEOTIDE SEQUENCE [LARGE SCALE GENOMIC DNA]</scope>
    <source>
        <strain evidence="1 2">FBCC195</strain>
    </source>
</reference>
<dbReference type="AlphaFoldDB" id="A0A2R6NSY6"/>
<keyword evidence="2" id="KW-1185">Reference proteome</keyword>